<sequence length="217" mass="24059">MSGSDKTIGVIAGTPVDTQMGVDFIRKKGLEAVGIPAASSPDEQNMLQFLKPDALTQKVISIIGDFQKQNIRKVMIYCNSLSAAIDLELVKQKYPDTNIVTPLQVYHSLASRYKRLVILAANGQSLKTIEKIFYENNPTIQIIGVTTLPVIRAIENLEIPEIIIDKFNLADLVPKNFNAEGLVLGCTHLPYLKEKLEQKLNVPIIDPAEKMLAELFL</sequence>
<dbReference type="HOGENOM" id="CLU_1213765_0_0_9"/>
<dbReference type="GO" id="GO:0047661">
    <property type="term" value="F:amino-acid racemase activity"/>
    <property type="evidence" value="ECO:0007669"/>
    <property type="project" value="InterPro"/>
</dbReference>
<name>B0KA26_THEP3</name>
<evidence type="ECO:0000313" key="2">
    <source>
        <dbReference type="Proteomes" id="UP000002156"/>
    </source>
</evidence>
<dbReference type="SUPFAM" id="SSF53681">
    <property type="entry name" value="Aspartate/glutamate racemase"/>
    <property type="match status" value="1"/>
</dbReference>
<dbReference type="eggNOG" id="COG0796">
    <property type="taxonomic scope" value="Bacteria"/>
</dbReference>
<organism evidence="1 2">
    <name type="scientific">Thermoanaerobacter pseudethanolicus (strain ATCC 33223 / 39E)</name>
    <name type="common">Clostridium thermohydrosulfuricum</name>
    <dbReference type="NCBI Taxonomy" id="340099"/>
    <lineage>
        <taxon>Bacteria</taxon>
        <taxon>Bacillati</taxon>
        <taxon>Bacillota</taxon>
        <taxon>Clostridia</taxon>
        <taxon>Thermoanaerobacterales</taxon>
        <taxon>Thermoanaerobacteraceae</taxon>
        <taxon>Thermoanaerobacter</taxon>
    </lineage>
</organism>
<dbReference type="InterPro" id="IPR001920">
    <property type="entry name" value="Asp/Glu_race"/>
</dbReference>
<protein>
    <submittedName>
        <fullName evidence="1">Asp/Glu racemase</fullName>
    </submittedName>
</protein>
<dbReference type="Pfam" id="PF01177">
    <property type="entry name" value="Asp_Glu_race"/>
    <property type="match status" value="1"/>
</dbReference>
<dbReference type="InterPro" id="IPR015942">
    <property type="entry name" value="Asp/Glu/hydantoin_racemase"/>
</dbReference>
<keyword evidence="2" id="KW-1185">Reference proteome</keyword>
<gene>
    <name evidence="1" type="ordered locus">Teth39_1335</name>
</gene>
<reference evidence="2" key="1">
    <citation type="submission" date="2008-01" db="EMBL/GenBank/DDBJ databases">
        <title>Complete sequence of Thermoanaerobacter pseudethanolicus 39E.</title>
        <authorList>
            <person name="Copeland A."/>
            <person name="Lucas S."/>
            <person name="Lapidus A."/>
            <person name="Barry K."/>
            <person name="Glavina del Rio T."/>
            <person name="Dalin E."/>
            <person name="Tice H."/>
            <person name="Pitluck S."/>
            <person name="Bruce D."/>
            <person name="Goodwin L."/>
            <person name="Saunders E."/>
            <person name="Brettin T."/>
            <person name="Detter J.C."/>
            <person name="Han C."/>
            <person name="Schmutz J."/>
            <person name="Larimer F."/>
            <person name="Land M."/>
            <person name="Hauser L."/>
            <person name="Kyrpides N."/>
            <person name="Lykidis A."/>
            <person name="Hemme C."/>
            <person name="Fields M.W."/>
            <person name="He Z."/>
            <person name="Zhou J."/>
            <person name="Richardson P."/>
        </authorList>
    </citation>
    <scope>NUCLEOTIDE SEQUENCE [LARGE SCALE GENOMIC DNA]</scope>
    <source>
        <strain evidence="2">ATCC 33223 / DSM 2355 / 39E</strain>
    </source>
</reference>
<dbReference type="AlphaFoldDB" id="B0KA26"/>
<dbReference type="RefSeq" id="WP_012269395.1">
    <property type="nucleotide sequence ID" value="NC_010321.1"/>
</dbReference>
<dbReference type="Gene3D" id="3.40.50.1860">
    <property type="match status" value="1"/>
</dbReference>
<dbReference type="InterPro" id="IPR033134">
    <property type="entry name" value="Asp/Glu_racemase_AS_2"/>
</dbReference>
<evidence type="ECO:0000313" key="1">
    <source>
        <dbReference type="EMBL" id="ABY94989.1"/>
    </source>
</evidence>
<dbReference type="PROSITE" id="PS00924">
    <property type="entry name" value="ASP_GLU_RACEMASE_2"/>
    <property type="match status" value="1"/>
</dbReference>
<dbReference type="Proteomes" id="UP000002156">
    <property type="component" value="Chromosome"/>
</dbReference>
<accession>B0KA26</accession>
<dbReference type="KEGG" id="tpd:Teth39_1335"/>
<dbReference type="STRING" id="340099.Teth39_1335"/>
<proteinExistence type="predicted"/>
<dbReference type="EMBL" id="CP000924">
    <property type="protein sequence ID" value="ABY94989.1"/>
    <property type="molecule type" value="Genomic_DNA"/>
</dbReference>